<reference evidence="8" key="1">
    <citation type="submission" date="2025-08" db="UniProtKB">
        <authorList>
            <consortium name="RefSeq"/>
        </authorList>
    </citation>
    <scope>IDENTIFICATION</scope>
</reference>
<sequence>MGINFPSFSRVISLDTNEEIKSWIEMWYQIFLWYLFSSFLIHSGAAIIAFWALRKHKMGRLYSLVILVMGFVGPITGGIVTSAIIAGLFITSEFSMYPLYAMVCGWGQTIVVIVISFFRILATL</sequence>
<dbReference type="PANTHER" id="PTHR22779">
    <property type="entry name" value="SD17342P"/>
    <property type="match status" value="1"/>
</dbReference>
<dbReference type="GO" id="GO:0016020">
    <property type="term" value="C:membrane"/>
    <property type="evidence" value="ECO:0007669"/>
    <property type="project" value="UniProtKB-SubCell"/>
</dbReference>
<evidence type="ECO:0000256" key="4">
    <source>
        <dbReference type="ARBA" id="ARBA00022989"/>
    </source>
</evidence>
<keyword evidence="5 6" id="KW-0472">Membrane</keyword>
<evidence type="ECO:0000313" key="7">
    <source>
        <dbReference type="Proteomes" id="UP000694845"/>
    </source>
</evidence>
<protein>
    <submittedName>
        <fullName evidence="8">Transmembrane protein 170A-like</fullName>
    </submittedName>
</protein>
<organism evidence="7 8">
    <name type="scientific">Acanthaster planci</name>
    <name type="common">Crown-of-thorns starfish</name>
    <dbReference type="NCBI Taxonomy" id="133434"/>
    <lineage>
        <taxon>Eukaryota</taxon>
        <taxon>Metazoa</taxon>
        <taxon>Echinodermata</taxon>
        <taxon>Eleutherozoa</taxon>
        <taxon>Asterozoa</taxon>
        <taxon>Asteroidea</taxon>
        <taxon>Valvatacea</taxon>
        <taxon>Valvatida</taxon>
        <taxon>Acanthasteridae</taxon>
        <taxon>Acanthaster</taxon>
    </lineage>
</organism>
<evidence type="ECO:0000313" key="8">
    <source>
        <dbReference type="RefSeq" id="XP_022096146.1"/>
    </source>
</evidence>
<dbReference type="Proteomes" id="UP000694845">
    <property type="component" value="Unplaced"/>
</dbReference>
<keyword evidence="7" id="KW-1185">Reference proteome</keyword>
<evidence type="ECO:0000256" key="5">
    <source>
        <dbReference type="ARBA" id="ARBA00023136"/>
    </source>
</evidence>
<evidence type="ECO:0000256" key="2">
    <source>
        <dbReference type="ARBA" id="ARBA00006325"/>
    </source>
</evidence>
<evidence type="ECO:0000256" key="1">
    <source>
        <dbReference type="ARBA" id="ARBA00004141"/>
    </source>
</evidence>
<dbReference type="RefSeq" id="XP_022096146.1">
    <property type="nucleotide sequence ID" value="XM_022240454.1"/>
</dbReference>
<dbReference type="GeneID" id="110982197"/>
<proteinExistence type="inferred from homology"/>
<name>A0A8B7YY08_ACAPL</name>
<feature type="transmembrane region" description="Helical" evidence="6">
    <location>
        <begin position="97"/>
        <end position="122"/>
    </location>
</feature>
<keyword evidence="3 6" id="KW-0812">Transmembrane</keyword>
<dbReference type="OMA" id="VEMWYHI"/>
<comment type="subcellular location">
    <subcellularLocation>
        <location evidence="1">Membrane</location>
        <topology evidence="1">Multi-pass membrane protein</topology>
    </subcellularLocation>
</comment>
<gene>
    <name evidence="8" type="primary">LOC110982197</name>
</gene>
<dbReference type="PANTHER" id="PTHR22779:SF6">
    <property type="entry name" value="SD17342P"/>
    <property type="match status" value="1"/>
</dbReference>
<dbReference type="InterPro" id="IPR019334">
    <property type="entry name" value="TMEM170A/B/YPR153W-like"/>
</dbReference>
<keyword evidence="4 6" id="KW-1133">Transmembrane helix</keyword>
<dbReference type="AlphaFoldDB" id="A0A8B7YY08"/>
<dbReference type="OrthoDB" id="13807at2759"/>
<evidence type="ECO:0000256" key="6">
    <source>
        <dbReference type="SAM" id="Phobius"/>
    </source>
</evidence>
<evidence type="ECO:0000256" key="3">
    <source>
        <dbReference type="ARBA" id="ARBA00022692"/>
    </source>
</evidence>
<dbReference type="KEGG" id="aplc:110982197"/>
<feature type="transmembrane region" description="Helical" evidence="6">
    <location>
        <begin position="65"/>
        <end position="91"/>
    </location>
</feature>
<dbReference type="Pfam" id="PF10190">
    <property type="entry name" value="Tmemb_170"/>
    <property type="match status" value="1"/>
</dbReference>
<comment type="similarity">
    <text evidence="2">Belongs to the TMEM170 family.</text>
</comment>
<accession>A0A8B7YY08</accession>
<feature type="transmembrane region" description="Helical" evidence="6">
    <location>
        <begin position="31"/>
        <end position="53"/>
    </location>
</feature>